<dbReference type="Gene3D" id="1.10.340.30">
    <property type="entry name" value="Hypothetical protein, domain 2"/>
    <property type="match status" value="1"/>
</dbReference>
<dbReference type="GO" id="GO:0043916">
    <property type="term" value="F:DNA-7-methylguanine glycosylase activity"/>
    <property type="evidence" value="ECO:0007669"/>
    <property type="project" value="TreeGrafter"/>
</dbReference>
<accession>A0A839V1Y0</accession>
<sequence length="235" mass="25046">MTLADDAVAAIGAEALALPASAAEPAIRRHLAAADPAMAALIGRVGRCGLRVDRAREPYEALIRAIAHQQLHGRAAEAILGRMLALHAGEGFLPPAVLLALPDAPLRGAGLSGAKLAAMRGVAQATLDGIVPSRRLAARLDDAVLIERLTSLRGIGRWTVEMLLMFSLGRRDIMPVDDFGVREGWRRLKELDRQLAPKAMAQATAHLAPFRSAAAWYLWRAAEEKPGGFRAPAAL</sequence>
<name>A0A839V1Y0_9PROT</name>
<feature type="domain" description="HhH-GPD" evidence="6">
    <location>
        <begin position="67"/>
        <end position="223"/>
    </location>
</feature>
<dbReference type="InterPro" id="IPR011257">
    <property type="entry name" value="DNA_glycosylase"/>
</dbReference>
<gene>
    <name evidence="7" type="ORF">FHR90_001334</name>
</gene>
<organism evidence="7 8">
    <name type="scientific">Endobacter medicaginis</name>
    <dbReference type="NCBI Taxonomy" id="1181271"/>
    <lineage>
        <taxon>Bacteria</taxon>
        <taxon>Pseudomonadati</taxon>
        <taxon>Pseudomonadota</taxon>
        <taxon>Alphaproteobacteria</taxon>
        <taxon>Acetobacterales</taxon>
        <taxon>Acetobacteraceae</taxon>
        <taxon>Endobacter</taxon>
    </lineage>
</organism>
<proteinExistence type="inferred from homology"/>
<dbReference type="GO" id="GO:0032993">
    <property type="term" value="C:protein-DNA complex"/>
    <property type="evidence" value="ECO:0007669"/>
    <property type="project" value="TreeGrafter"/>
</dbReference>
<dbReference type="PANTHER" id="PTHR43003:SF5">
    <property type="entry name" value="DNA-3-METHYLADENINE GLYCOSYLASE"/>
    <property type="match status" value="1"/>
</dbReference>
<dbReference type="CDD" id="cd00056">
    <property type="entry name" value="ENDO3c"/>
    <property type="match status" value="1"/>
</dbReference>
<evidence type="ECO:0000256" key="2">
    <source>
        <dbReference type="ARBA" id="ARBA00010817"/>
    </source>
</evidence>
<comment type="similarity">
    <text evidence="2">Belongs to the alkylbase DNA glycosidase AlkA family.</text>
</comment>
<dbReference type="PANTHER" id="PTHR43003">
    <property type="entry name" value="DNA-3-METHYLADENINE GLYCOSYLASE"/>
    <property type="match status" value="1"/>
</dbReference>
<dbReference type="SMART" id="SM00478">
    <property type="entry name" value="ENDO3c"/>
    <property type="match status" value="1"/>
</dbReference>
<keyword evidence="5" id="KW-0234">DNA repair</keyword>
<comment type="caution">
    <text evidence="7">The sequence shown here is derived from an EMBL/GenBank/DDBJ whole genome shotgun (WGS) entry which is preliminary data.</text>
</comment>
<evidence type="ECO:0000256" key="1">
    <source>
        <dbReference type="ARBA" id="ARBA00000086"/>
    </source>
</evidence>
<reference evidence="7 8" key="1">
    <citation type="submission" date="2020-08" db="EMBL/GenBank/DDBJ databases">
        <title>Genomic Encyclopedia of Type Strains, Phase III (KMG-III): the genomes of soil and plant-associated and newly described type strains.</title>
        <authorList>
            <person name="Whitman W."/>
        </authorList>
    </citation>
    <scope>NUCLEOTIDE SEQUENCE [LARGE SCALE GENOMIC DNA]</scope>
    <source>
        <strain evidence="7 8">CECT 8088</strain>
    </source>
</reference>
<keyword evidence="7" id="KW-0326">Glycosidase</keyword>
<evidence type="ECO:0000313" key="7">
    <source>
        <dbReference type="EMBL" id="MBB3173511.1"/>
    </source>
</evidence>
<dbReference type="Gene3D" id="1.10.1670.40">
    <property type="match status" value="1"/>
</dbReference>
<dbReference type="GO" id="GO:0008725">
    <property type="term" value="F:DNA-3-methyladenine glycosylase activity"/>
    <property type="evidence" value="ECO:0007669"/>
    <property type="project" value="TreeGrafter"/>
</dbReference>
<evidence type="ECO:0000256" key="3">
    <source>
        <dbReference type="ARBA" id="ARBA00012000"/>
    </source>
</evidence>
<dbReference type="FunFam" id="1.10.340.30:FF:000004">
    <property type="entry name" value="DNA-3-methyladenine glycosylase II"/>
    <property type="match status" value="1"/>
</dbReference>
<dbReference type="InterPro" id="IPR000035">
    <property type="entry name" value="Alkylbase_DNA_glycsylse_CS"/>
</dbReference>
<keyword evidence="8" id="KW-1185">Reference proteome</keyword>
<dbReference type="Proteomes" id="UP000557688">
    <property type="component" value="Unassembled WGS sequence"/>
</dbReference>
<dbReference type="GO" id="GO:0032131">
    <property type="term" value="F:alkylated DNA binding"/>
    <property type="evidence" value="ECO:0007669"/>
    <property type="project" value="TreeGrafter"/>
</dbReference>
<dbReference type="InterPro" id="IPR003265">
    <property type="entry name" value="HhH-GPD_domain"/>
</dbReference>
<dbReference type="GO" id="GO:0006307">
    <property type="term" value="P:DNA alkylation repair"/>
    <property type="evidence" value="ECO:0007669"/>
    <property type="project" value="TreeGrafter"/>
</dbReference>
<comment type="catalytic activity">
    <reaction evidence="1">
        <text>Hydrolysis of alkylated DNA, releasing 3-methyladenine, 3-methylguanine, 7-methylguanine and 7-methyladenine.</text>
        <dbReference type="EC" id="3.2.2.21"/>
    </reaction>
</comment>
<dbReference type="Pfam" id="PF00730">
    <property type="entry name" value="HhH-GPD"/>
    <property type="match status" value="1"/>
</dbReference>
<dbReference type="PROSITE" id="PS00516">
    <property type="entry name" value="ALKYLBASE_DNA_GLYCOS"/>
    <property type="match status" value="1"/>
</dbReference>
<keyword evidence="7" id="KW-0378">Hydrolase</keyword>
<dbReference type="AlphaFoldDB" id="A0A839V1Y0"/>
<dbReference type="EC" id="3.2.2.21" evidence="3"/>
<dbReference type="InterPro" id="IPR051912">
    <property type="entry name" value="Alkylbase_DNA_Glycosylase/TA"/>
</dbReference>
<dbReference type="SUPFAM" id="SSF48150">
    <property type="entry name" value="DNA-glycosylase"/>
    <property type="match status" value="1"/>
</dbReference>
<keyword evidence="4" id="KW-0227">DNA damage</keyword>
<protein>
    <recommendedName>
        <fullName evidence="3">DNA-3-methyladenine glycosylase II</fullName>
        <ecNumber evidence="3">3.2.2.21</ecNumber>
    </recommendedName>
</protein>
<evidence type="ECO:0000256" key="4">
    <source>
        <dbReference type="ARBA" id="ARBA00022763"/>
    </source>
</evidence>
<evidence type="ECO:0000313" key="8">
    <source>
        <dbReference type="Proteomes" id="UP000557688"/>
    </source>
</evidence>
<dbReference type="GO" id="GO:0006285">
    <property type="term" value="P:base-excision repair, AP site formation"/>
    <property type="evidence" value="ECO:0007669"/>
    <property type="project" value="TreeGrafter"/>
</dbReference>
<evidence type="ECO:0000259" key="6">
    <source>
        <dbReference type="SMART" id="SM00478"/>
    </source>
</evidence>
<dbReference type="EMBL" id="JACHXV010000004">
    <property type="protein sequence ID" value="MBB3173511.1"/>
    <property type="molecule type" value="Genomic_DNA"/>
</dbReference>
<evidence type="ECO:0000256" key="5">
    <source>
        <dbReference type="ARBA" id="ARBA00023204"/>
    </source>
</evidence>